<evidence type="ECO:0000313" key="1">
    <source>
        <dbReference type="EMBL" id="KAI5670700.1"/>
    </source>
</evidence>
<gene>
    <name evidence="1" type="ORF">M9H77_11064</name>
</gene>
<dbReference type="EMBL" id="CM044703">
    <property type="protein sequence ID" value="KAI5670700.1"/>
    <property type="molecule type" value="Genomic_DNA"/>
</dbReference>
<comment type="caution">
    <text evidence="1">The sequence shown here is derived from an EMBL/GenBank/DDBJ whole genome shotgun (WGS) entry which is preliminary data.</text>
</comment>
<sequence length="248" mass="28163">MTTLGSASAVCYRKHDHEYQERNYQKAFKCDGCITQGSGKRYRCDHCGRELHKQCRFPKQKISHEFFKGSSFKFFEEPQTECGNGKCKEHGRCCDVCGKDICGFNYHCEDKGWDLHPCCNNLPKKLCIDETIFEIKKGVSSKCMWCDQKTVSGGSKNIPGWSYVSNCRRYHFHVFCVMELLHGAADKNGNLSLENMNLNQLAKSHGNGKVEGKLWRIAKLILKTILSILMGDATTMLSHVVVDFLVPS</sequence>
<keyword evidence="2" id="KW-1185">Reference proteome</keyword>
<accession>A0ACC0BDF4</accession>
<protein>
    <submittedName>
        <fullName evidence="1">Uncharacterized protein</fullName>
    </submittedName>
</protein>
<name>A0ACC0BDF4_CATRO</name>
<reference evidence="2" key="1">
    <citation type="journal article" date="2023" name="Nat. Plants">
        <title>Single-cell RNA sequencing provides a high-resolution roadmap for understanding the multicellular compartmentation of specialized metabolism.</title>
        <authorList>
            <person name="Sun S."/>
            <person name="Shen X."/>
            <person name="Li Y."/>
            <person name="Li Y."/>
            <person name="Wang S."/>
            <person name="Li R."/>
            <person name="Zhang H."/>
            <person name="Shen G."/>
            <person name="Guo B."/>
            <person name="Wei J."/>
            <person name="Xu J."/>
            <person name="St-Pierre B."/>
            <person name="Chen S."/>
            <person name="Sun C."/>
        </authorList>
    </citation>
    <scope>NUCLEOTIDE SEQUENCE [LARGE SCALE GENOMIC DNA]</scope>
</reference>
<organism evidence="1 2">
    <name type="scientific">Catharanthus roseus</name>
    <name type="common">Madagascar periwinkle</name>
    <name type="synonym">Vinca rosea</name>
    <dbReference type="NCBI Taxonomy" id="4058"/>
    <lineage>
        <taxon>Eukaryota</taxon>
        <taxon>Viridiplantae</taxon>
        <taxon>Streptophyta</taxon>
        <taxon>Embryophyta</taxon>
        <taxon>Tracheophyta</taxon>
        <taxon>Spermatophyta</taxon>
        <taxon>Magnoliopsida</taxon>
        <taxon>eudicotyledons</taxon>
        <taxon>Gunneridae</taxon>
        <taxon>Pentapetalae</taxon>
        <taxon>asterids</taxon>
        <taxon>lamiids</taxon>
        <taxon>Gentianales</taxon>
        <taxon>Apocynaceae</taxon>
        <taxon>Rauvolfioideae</taxon>
        <taxon>Vinceae</taxon>
        <taxon>Catharanthinae</taxon>
        <taxon>Catharanthus</taxon>
    </lineage>
</organism>
<proteinExistence type="predicted"/>
<dbReference type="Proteomes" id="UP001060085">
    <property type="component" value="Linkage Group LG03"/>
</dbReference>
<evidence type="ECO:0000313" key="2">
    <source>
        <dbReference type="Proteomes" id="UP001060085"/>
    </source>
</evidence>